<keyword evidence="5" id="KW-0805">Transcription regulation</keyword>
<dbReference type="STRING" id="1141098.A0A1Y2E6I7"/>
<keyword evidence="6" id="KW-0804">Transcription</keyword>
<keyword evidence="7" id="KW-0539">Nucleus</keyword>
<dbReference type="EMBL" id="MCFJ01000004">
    <property type="protein sequence ID" value="ORY67129.1"/>
    <property type="molecule type" value="Genomic_DNA"/>
</dbReference>
<dbReference type="AlphaFoldDB" id="A0A1Y2E6I7"/>
<dbReference type="InParanoid" id="A0A1Y2E6I7"/>
<proteinExistence type="predicted"/>
<feature type="non-terminal residue" evidence="10">
    <location>
        <position position="1"/>
    </location>
</feature>
<keyword evidence="4" id="KW-0862">Zinc</keyword>
<dbReference type="SUPFAM" id="SSF50494">
    <property type="entry name" value="Trypsin-like serine proteases"/>
    <property type="match status" value="1"/>
</dbReference>
<feature type="non-terminal residue" evidence="10">
    <location>
        <position position="718"/>
    </location>
</feature>
<gene>
    <name evidence="10" type="ORF">BCR38DRAFT_303404</name>
</gene>
<evidence type="ECO:0000256" key="3">
    <source>
        <dbReference type="ARBA" id="ARBA00022771"/>
    </source>
</evidence>
<accession>A0A1Y2E6I7</accession>
<comment type="caution">
    <text evidence="10">The sequence shown here is derived from an EMBL/GenBank/DDBJ whole genome shotgun (WGS) entry which is preliminary data.</text>
</comment>
<evidence type="ECO:0000256" key="2">
    <source>
        <dbReference type="ARBA" id="ARBA00022723"/>
    </source>
</evidence>
<organism evidence="10 11">
    <name type="scientific">Pseudomassariella vexata</name>
    <dbReference type="NCBI Taxonomy" id="1141098"/>
    <lineage>
        <taxon>Eukaryota</taxon>
        <taxon>Fungi</taxon>
        <taxon>Dikarya</taxon>
        <taxon>Ascomycota</taxon>
        <taxon>Pezizomycotina</taxon>
        <taxon>Sordariomycetes</taxon>
        <taxon>Xylariomycetidae</taxon>
        <taxon>Amphisphaeriales</taxon>
        <taxon>Pseudomassariaceae</taxon>
        <taxon>Pseudomassariella</taxon>
    </lineage>
</organism>
<name>A0A1Y2E6I7_9PEZI</name>
<dbReference type="PROSITE" id="PS00028">
    <property type="entry name" value="ZINC_FINGER_C2H2_1"/>
    <property type="match status" value="1"/>
</dbReference>
<protein>
    <recommendedName>
        <fullName evidence="9">C2H2-type domain-containing protein</fullName>
    </recommendedName>
</protein>
<evidence type="ECO:0000313" key="10">
    <source>
        <dbReference type="EMBL" id="ORY67129.1"/>
    </source>
</evidence>
<dbReference type="InterPro" id="IPR013087">
    <property type="entry name" value="Znf_C2H2_type"/>
</dbReference>
<dbReference type="RefSeq" id="XP_040717753.1">
    <property type="nucleotide sequence ID" value="XM_040854581.1"/>
</dbReference>
<keyword evidence="3" id="KW-0863">Zinc-finger</keyword>
<dbReference type="OrthoDB" id="5242988at2759"/>
<evidence type="ECO:0000259" key="9">
    <source>
        <dbReference type="PROSITE" id="PS00028"/>
    </source>
</evidence>
<dbReference type="Proteomes" id="UP000193689">
    <property type="component" value="Unassembled WGS sequence"/>
</dbReference>
<evidence type="ECO:0000256" key="7">
    <source>
        <dbReference type="ARBA" id="ARBA00023242"/>
    </source>
</evidence>
<dbReference type="GO" id="GO:0008270">
    <property type="term" value="F:zinc ion binding"/>
    <property type="evidence" value="ECO:0007669"/>
    <property type="project" value="UniProtKB-KW"/>
</dbReference>
<dbReference type="InterPro" id="IPR051061">
    <property type="entry name" value="Zinc_finger_trans_reg"/>
</dbReference>
<dbReference type="PANTHER" id="PTHR46179:SF13">
    <property type="entry name" value="C2H2-TYPE DOMAIN-CONTAINING PROTEIN"/>
    <property type="match status" value="1"/>
</dbReference>
<feature type="region of interest" description="Disordered" evidence="8">
    <location>
        <begin position="216"/>
        <end position="243"/>
    </location>
</feature>
<dbReference type="SMART" id="SM00355">
    <property type="entry name" value="ZnF_C2H2"/>
    <property type="match status" value="3"/>
</dbReference>
<feature type="domain" description="C2H2-type" evidence="9">
    <location>
        <begin position="63"/>
        <end position="86"/>
    </location>
</feature>
<dbReference type="PANTHER" id="PTHR46179">
    <property type="entry name" value="ZINC FINGER PROTEIN"/>
    <property type="match status" value="1"/>
</dbReference>
<evidence type="ECO:0000256" key="4">
    <source>
        <dbReference type="ARBA" id="ARBA00022833"/>
    </source>
</evidence>
<dbReference type="GO" id="GO:0006357">
    <property type="term" value="P:regulation of transcription by RNA polymerase II"/>
    <property type="evidence" value="ECO:0007669"/>
    <property type="project" value="TreeGrafter"/>
</dbReference>
<evidence type="ECO:0000256" key="8">
    <source>
        <dbReference type="SAM" id="MobiDB-lite"/>
    </source>
</evidence>
<feature type="compositionally biased region" description="Polar residues" evidence="8">
    <location>
        <begin position="223"/>
        <end position="236"/>
    </location>
</feature>
<sequence>SSVGSTLSPVQTEFASQSDVFTSYTGGNSWSRGPSPLRNTVKALSSPSEASTLQAAGEGEYVCLAPGCEAKFPREKDLDYHVKMSHLHVCLWSDNGPCESSGFATREELNWHVKSEHLLVCPVLGCAESLFSNKDLLDCHIRWVHKDAGSQRNSCESSNLLGTTTMSRSNSLDKPEKAKIKVAKGQLADDKVLKMEMSIGIYKKRCREQLKNVVEKRLRRTNGKSQQMQSRTTPKTGGSPGVTPRLLESASFPVIWEHVVLPFLIEFIPKWCGPGHTISVLRGNKRDARRVCFMTKNSVSRARKVLIATHVQDLLPENHRINVTFMFSVGEVDRLVWARGLSKAMPDEVCTPRNPFCYISPCMGDSIGAVLPDGDDVSATLGPCLTIGGGDYWLASFHPFVEANQAGTVMIQHPSPDDRDRCLKEKHDALDNVDYKVGRLTATSGYDLKTTRISHDPYWEDCNKEPPFVVMDWTLISALSQTSQANLVRKFPTTATPKQEVPITKMSCVMPGSEVCSTGRTSGHQRGQVCDIPAYLSPSANGTGKGTREWFIEEPYSYDNEDDWIRGGIGVQGDSGAAIVDCDTNALVGTLWGRNKYFGAGPRQTFFTPIFDIFDDIQERCGEQTRPQLPQYLNEADRWPVYPVCKTCFDLREYLDTRRSSRESLMSMIAGVGPGQENDHDLTSVSELATPKANGDQAYWRYTGMEEMGSSFNSVASP</sequence>
<keyword evidence="11" id="KW-1185">Reference proteome</keyword>
<dbReference type="GO" id="GO:0005634">
    <property type="term" value="C:nucleus"/>
    <property type="evidence" value="ECO:0007669"/>
    <property type="project" value="UniProtKB-SubCell"/>
</dbReference>
<evidence type="ECO:0000313" key="11">
    <source>
        <dbReference type="Proteomes" id="UP000193689"/>
    </source>
</evidence>
<dbReference type="InterPro" id="IPR043504">
    <property type="entry name" value="Peptidase_S1_PA_chymotrypsin"/>
</dbReference>
<reference evidence="10 11" key="1">
    <citation type="submission" date="2016-07" db="EMBL/GenBank/DDBJ databases">
        <title>Pervasive Adenine N6-methylation of Active Genes in Fungi.</title>
        <authorList>
            <consortium name="DOE Joint Genome Institute"/>
            <person name="Mondo S.J."/>
            <person name="Dannebaum R.O."/>
            <person name="Kuo R.C."/>
            <person name="Labutti K."/>
            <person name="Haridas S."/>
            <person name="Kuo A."/>
            <person name="Salamov A."/>
            <person name="Ahrendt S.R."/>
            <person name="Lipzen A."/>
            <person name="Sullivan W."/>
            <person name="Andreopoulos W.B."/>
            <person name="Clum A."/>
            <person name="Lindquist E."/>
            <person name="Daum C."/>
            <person name="Ramamoorthy G.K."/>
            <person name="Gryganskyi A."/>
            <person name="Culley D."/>
            <person name="Magnuson J.K."/>
            <person name="James T.Y."/>
            <person name="O'Malley M.A."/>
            <person name="Stajich J.E."/>
            <person name="Spatafora J.W."/>
            <person name="Visel A."/>
            <person name="Grigoriev I.V."/>
        </authorList>
    </citation>
    <scope>NUCLEOTIDE SEQUENCE [LARGE SCALE GENOMIC DNA]</scope>
    <source>
        <strain evidence="10 11">CBS 129021</strain>
    </source>
</reference>
<dbReference type="GeneID" id="63770793"/>
<dbReference type="InterPro" id="IPR009003">
    <property type="entry name" value="Peptidase_S1_PA"/>
</dbReference>
<evidence type="ECO:0000256" key="5">
    <source>
        <dbReference type="ARBA" id="ARBA00023015"/>
    </source>
</evidence>
<comment type="subcellular location">
    <subcellularLocation>
        <location evidence="1">Nucleus</location>
    </subcellularLocation>
</comment>
<evidence type="ECO:0000256" key="6">
    <source>
        <dbReference type="ARBA" id="ARBA00023163"/>
    </source>
</evidence>
<keyword evidence="2" id="KW-0479">Metal-binding</keyword>
<evidence type="ECO:0000256" key="1">
    <source>
        <dbReference type="ARBA" id="ARBA00004123"/>
    </source>
</evidence>
<dbReference type="Gene3D" id="2.40.10.10">
    <property type="entry name" value="Trypsin-like serine proteases"/>
    <property type="match status" value="2"/>
</dbReference>